<proteinExistence type="inferred from homology"/>
<evidence type="ECO:0000256" key="1">
    <source>
        <dbReference type="ARBA" id="ARBA00010556"/>
    </source>
</evidence>
<gene>
    <name evidence="3" type="ORF">ACFS6H_14770</name>
</gene>
<accession>A0ABW6A6H6</accession>
<evidence type="ECO:0000259" key="2">
    <source>
        <dbReference type="SMART" id="SM01360"/>
    </source>
</evidence>
<dbReference type="SMART" id="SM01360">
    <property type="entry name" value="A2M"/>
    <property type="match status" value="1"/>
</dbReference>
<dbReference type="Gene3D" id="2.20.130.20">
    <property type="match status" value="1"/>
</dbReference>
<evidence type="ECO:0000313" key="4">
    <source>
        <dbReference type="Proteomes" id="UP001597511"/>
    </source>
</evidence>
<dbReference type="PANTHER" id="PTHR40094">
    <property type="entry name" value="ALPHA-2-MACROGLOBULIN HOMOLOG"/>
    <property type="match status" value="1"/>
</dbReference>
<dbReference type="Pfam" id="PF00207">
    <property type="entry name" value="A2M"/>
    <property type="match status" value="1"/>
</dbReference>
<sequence length="2053" mass="233152">MKQFLMGLVAVLLTNLFMTNTNGQNSEKKYTALWKEAEKLGTEQRLPESALKKVQEIYTLAKKEHNEAQLVKALLAISQLRVENTEEDEKLALTDIDKELTTASPVVKALLNSYKAGIYHQYFERNRWKIYDRTATVNFTKDDLATWSATDFHKTISDLYVLSLKDETVLLQTKVEAIEPLVYKGNVRFLRPTLYDLLAHKALAYFESNERDITKPAYAFKIDQASAFDPAADFIHRKFVTSDSLSLQHKALLIYQKLIAFHLKDAKHDALIDVDLKRLAFVNNYAVHPDKNQLYFHAINHIAHQYGQLPAAAQAWYLVAAYYNNQGSGYKPYGDTTNRYARVKAKEICEQIIAQKDSSEGKINAYNLLCQLNTPSLNFTVEKVNVPDMPFRALVTYSNINRLHLRLIKADETLTKKLENKYGDDFWKIVLAEPAIKNWEQLVPDTKDLQEHAVEVKVDALPVGKYMLLMSTDQQFTGKKTLVGGRILYVSNISYVNDNDDYFVLNRQSGQPLQAAKVQVWEHKYDYTAQKYIRAKGQLVTTDKQGYAKLVYKKEKNEKRYSSESKFLEFTYGNDKLLIDEPEYDTYYYRDNIEEVPKENLQVYFFTDRSIYRPGQSVYFKGIVLAKHTNETKSKIKDGYKTTVWLKNTNDERVDSLKLTSNEYGSFAGTFQLPSGGLNGHFTIEVSGTDISGAANFRVEEYKRPKFFVEYEPVKGSFKVNDAILVKGNAKAYAGNNIDGATVSYRVVREARFPYPWMFRRWWMPVSDNMEITNGTTTTDADGKFTIQFNAIPDAGIDKKFDPQFQYTVYADVTDINGETRSGQQQVTVGYAALLLQTQIPERLLLDSLKSLSILTTNSNGVFEPATVTITATKLQEENRLIRDRFWQRPDQFVYTKEQYIQWFPYDEYDNEMAKDAWAKGKTLLEATAATQENGLYAVDRKKLAPGFYELVITTTDKYGTQVKDVKYVELYDNKNPKLASPAYLWSQAAGAVEPGETATVGIGTTADKVYLVEQLKKNINNKVTTTYTFDQLNNEKQYNKFTATENDRGGFGVSWLFVKHNRVYQYTQVIVVPWSNKELAIEYGTHRDKTLPGSEEKWSVKIKGLKQDKVAAEFLAGMYDASLDQFNPHDWYAPYVWLNFYNNSQWSYNKNFQGVNAQIKYLANDEYRYVNKTYDQLLDAGDGYLGAPGAGAQVRIRGMASTQMRAKSAGRNEVAYDTYANMTLKESVAAAPVAEEVKSQGEFFVHMQDAKKVDATNEPDPSVSPRKNFNETAFFFPQLRTDADGSVSFSFTLPEALTQWKFQGLAHTKDLAFGYTTTSIVTQKQLMVQPNPTRFLREGDQVTFSSKVVNVSEQTLKGQAYLELLDAATGQPVNELFKNQAGNINFVIEAGKSTAVNFPVQVPQAFNKAVTWRIVAKAQGATAGDSFSDGEENSLPVLTNKILVTESLPLSLRTNNKQFSFTNLLQSGASKTLVNQGITVEYTANPAWYAVQALPYLMEYPYDCAEQTWNRYYANSIASSLVNSSEKIKKVFESWQVKDTAALLSNLQKNEELKAVLLEETPWVLAAKTEAEQKRNIALLFDLVRMGKELSSAMEKLKQLQSSNGGFVWFKGGPDNRYMTQYIMTGMGHLNKISAVAKNQQAALNQVAANAIPYLDQKMKADYDDLVKWKTNLKTYVPSYTIVQYLYMRSFYSGIKLPEAAQKAYNYFVQQATATWTKQNKYMQGMIVLALGRKGDKVTPAAILKSLKETAVKNDELGMYWKDASRSWWWYESPIERQALLIEAFQEIGKDMTTVDALRTWLLKNKQTNNWETTKATAEACYALLIQGTNWLADEPAVQINLGNSYTIRSADMPQQAGTGYFKTTIPGEQVKPDMGNISMQVTPTKGEQPKTTWGAVYWQYFENMDKIKTAATPLQLAKKLFVSTNTDRGPVLNPVNNGDVLKVGSKIVVRIELRVDRDMEYVHMKDMRAAALEPTNVLSSYKWQGGLGYYETTKDASTNFFFDQLRKGTYVFEYSLFVTHTGEFSNGITTIQCMYAPEFTSHSEGVRIKVQ</sequence>
<name>A0ABW6A6H6_9BACT</name>
<dbReference type="PANTHER" id="PTHR40094:SF1">
    <property type="entry name" value="UBIQUITIN DOMAIN-CONTAINING PROTEIN"/>
    <property type="match status" value="1"/>
</dbReference>
<comment type="caution">
    <text evidence="3">The sequence shown here is derived from an EMBL/GenBank/DDBJ whole genome shotgun (WGS) entry which is preliminary data.</text>
</comment>
<dbReference type="Pfam" id="PF17973">
    <property type="entry name" value="bMG10"/>
    <property type="match status" value="1"/>
</dbReference>
<dbReference type="EMBL" id="JBHUOZ010000003">
    <property type="protein sequence ID" value="MFD2920985.1"/>
    <property type="molecule type" value="Genomic_DNA"/>
</dbReference>
<dbReference type="InterPro" id="IPR041246">
    <property type="entry name" value="Bact_MG10"/>
</dbReference>
<dbReference type="InterPro" id="IPR051802">
    <property type="entry name" value="YfhM-like"/>
</dbReference>
<keyword evidence="4" id="KW-1185">Reference proteome</keyword>
<dbReference type="SUPFAM" id="SSF48239">
    <property type="entry name" value="Terpenoid cyclases/Protein prenyltransferases"/>
    <property type="match status" value="1"/>
</dbReference>
<comment type="similarity">
    <text evidence="1">Belongs to the protease inhibitor I39 (alpha-2-macroglobulin) family. Bacterial alpha-2-macroglobulin subfamily.</text>
</comment>
<dbReference type="Gene3D" id="1.50.10.20">
    <property type="match status" value="1"/>
</dbReference>
<dbReference type="RefSeq" id="WP_386100406.1">
    <property type="nucleotide sequence ID" value="NZ_JBHUOZ010000003.1"/>
</dbReference>
<feature type="domain" description="Alpha-2-macroglobulin" evidence="2">
    <location>
        <begin position="1273"/>
        <end position="1363"/>
    </location>
</feature>
<dbReference type="InterPro" id="IPR001599">
    <property type="entry name" value="Macroglobln_a2"/>
</dbReference>
<reference evidence="4" key="1">
    <citation type="journal article" date="2019" name="Int. J. Syst. Evol. Microbiol.">
        <title>The Global Catalogue of Microorganisms (GCM) 10K type strain sequencing project: providing services to taxonomists for standard genome sequencing and annotation.</title>
        <authorList>
            <consortium name="The Broad Institute Genomics Platform"/>
            <consortium name="The Broad Institute Genome Sequencing Center for Infectious Disease"/>
            <person name="Wu L."/>
            <person name="Ma J."/>
        </authorList>
    </citation>
    <scope>NUCLEOTIDE SEQUENCE [LARGE SCALE GENOMIC DNA]</scope>
    <source>
        <strain evidence="4">KCTC 23299</strain>
    </source>
</reference>
<organism evidence="3 4">
    <name type="scientific">Terrimonas rubra</name>
    <dbReference type="NCBI Taxonomy" id="1035890"/>
    <lineage>
        <taxon>Bacteria</taxon>
        <taxon>Pseudomonadati</taxon>
        <taxon>Bacteroidota</taxon>
        <taxon>Chitinophagia</taxon>
        <taxon>Chitinophagales</taxon>
        <taxon>Chitinophagaceae</taxon>
        <taxon>Terrimonas</taxon>
    </lineage>
</organism>
<dbReference type="Proteomes" id="UP001597511">
    <property type="component" value="Unassembled WGS sequence"/>
</dbReference>
<dbReference type="Pfam" id="PF01835">
    <property type="entry name" value="MG2"/>
    <property type="match status" value="1"/>
</dbReference>
<dbReference type="InterPro" id="IPR002890">
    <property type="entry name" value="MG2"/>
</dbReference>
<dbReference type="Gene3D" id="2.60.40.1930">
    <property type="match status" value="1"/>
</dbReference>
<evidence type="ECO:0000313" key="3">
    <source>
        <dbReference type="EMBL" id="MFD2920985.1"/>
    </source>
</evidence>
<dbReference type="InterPro" id="IPR008930">
    <property type="entry name" value="Terpenoid_cyclase/PrenylTrfase"/>
</dbReference>
<protein>
    <submittedName>
        <fullName evidence="3">Alpha-2-macroglobulin</fullName>
    </submittedName>
</protein>